<dbReference type="FunFam" id="1.10.630.10:FF:000076">
    <property type="entry name" value="Cytochrome P450 monooxygenase"/>
    <property type="match status" value="1"/>
</dbReference>
<dbReference type="GO" id="GO:0016705">
    <property type="term" value="F:oxidoreductase activity, acting on paired donors, with incorporation or reduction of molecular oxygen"/>
    <property type="evidence" value="ECO:0007669"/>
    <property type="project" value="InterPro"/>
</dbReference>
<evidence type="ECO:0000256" key="9">
    <source>
        <dbReference type="ARBA" id="ARBA00023002"/>
    </source>
</evidence>
<evidence type="ECO:0000256" key="11">
    <source>
        <dbReference type="ARBA" id="ARBA00023026"/>
    </source>
</evidence>
<reference evidence="18" key="1">
    <citation type="journal article" date="2023" name="Mol. Phylogenet. Evol.">
        <title>Genome-scale phylogeny and comparative genomics of the fungal order Sordariales.</title>
        <authorList>
            <person name="Hensen N."/>
            <person name="Bonometti L."/>
            <person name="Westerberg I."/>
            <person name="Brannstrom I.O."/>
            <person name="Guillou S."/>
            <person name="Cros-Aarteil S."/>
            <person name="Calhoun S."/>
            <person name="Haridas S."/>
            <person name="Kuo A."/>
            <person name="Mondo S."/>
            <person name="Pangilinan J."/>
            <person name="Riley R."/>
            <person name="LaButti K."/>
            <person name="Andreopoulos B."/>
            <person name="Lipzen A."/>
            <person name="Chen C."/>
            <person name="Yan M."/>
            <person name="Daum C."/>
            <person name="Ng V."/>
            <person name="Clum A."/>
            <person name="Steindorff A."/>
            <person name="Ohm R.A."/>
            <person name="Martin F."/>
            <person name="Silar P."/>
            <person name="Natvig D.O."/>
            <person name="Lalanne C."/>
            <person name="Gautier V."/>
            <person name="Ament-Velasquez S.L."/>
            <person name="Kruys A."/>
            <person name="Hutchinson M.I."/>
            <person name="Powell A.J."/>
            <person name="Barry K."/>
            <person name="Miller A.N."/>
            <person name="Grigoriev I.V."/>
            <person name="Debuchy R."/>
            <person name="Gladieux P."/>
            <person name="Hiltunen Thoren M."/>
            <person name="Johannesson H."/>
        </authorList>
    </citation>
    <scope>NUCLEOTIDE SEQUENCE</scope>
    <source>
        <strain evidence="18">PSN309</strain>
    </source>
</reference>
<dbReference type="PRINTS" id="PR00463">
    <property type="entry name" value="EP450I"/>
</dbReference>
<dbReference type="CDD" id="cd11060">
    <property type="entry name" value="CYP57A1-like"/>
    <property type="match status" value="1"/>
</dbReference>
<dbReference type="GO" id="GO:0020037">
    <property type="term" value="F:heme binding"/>
    <property type="evidence" value="ECO:0007669"/>
    <property type="project" value="InterPro"/>
</dbReference>
<evidence type="ECO:0000256" key="13">
    <source>
        <dbReference type="ARBA" id="ARBA00067672"/>
    </source>
</evidence>
<dbReference type="GO" id="GO:0004497">
    <property type="term" value="F:monooxygenase activity"/>
    <property type="evidence" value="ECO:0007669"/>
    <property type="project" value="UniProtKB-KW"/>
</dbReference>
<evidence type="ECO:0000256" key="17">
    <source>
        <dbReference type="SAM" id="Phobius"/>
    </source>
</evidence>
<comment type="subcellular location">
    <subcellularLocation>
        <location evidence="2">Membrane</location>
        <topology evidence="2">Single-pass membrane protein</topology>
    </subcellularLocation>
</comment>
<keyword evidence="8 17" id="KW-1133">Transmembrane helix</keyword>
<proteinExistence type="inferred from homology"/>
<name>A0AAN6WNC8_9PEZI</name>
<evidence type="ECO:0000256" key="16">
    <source>
        <dbReference type="PIRSR" id="PIRSR602401-1"/>
    </source>
</evidence>
<comment type="cofactor">
    <cofactor evidence="1 16">
        <name>heme</name>
        <dbReference type="ChEBI" id="CHEBI:30413"/>
    </cofactor>
</comment>
<evidence type="ECO:0000256" key="3">
    <source>
        <dbReference type="ARBA" id="ARBA00004972"/>
    </source>
</evidence>
<evidence type="ECO:0000256" key="7">
    <source>
        <dbReference type="ARBA" id="ARBA00022723"/>
    </source>
</evidence>
<feature type="transmembrane region" description="Helical" evidence="17">
    <location>
        <begin position="12"/>
        <end position="33"/>
    </location>
</feature>
<dbReference type="GO" id="GO:0016020">
    <property type="term" value="C:membrane"/>
    <property type="evidence" value="ECO:0007669"/>
    <property type="project" value="UniProtKB-SubCell"/>
</dbReference>
<evidence type="ECO:0000313" key="19">
    <source>
        <dbReference type="Proteomes" id="UP001302126"/>
    </source>
</evidence>
<evidence type="ECO:0000256" key="10">
    <source>
        <dbReference type="ARBA" id="ARBA00023004"/>
    </source>
</evidence>
<evidence type="ECO:0000313" key="18">
    <source>
        <dbReference type="EMBL" id="KAK4184486.1"/>
    </source>
</evidence>
<keyword evidence="19" id="KW-1185">Reference proteome</keyword>
<evidence type="ECO:0000256" key="2">
    <source>
        <dbReference type="ARBA" id="ARBA00004167"/>
    </source>
</evidence>
<keyword evidence="12" id="KW-0503">Monooxygenase</keyword>
<evidence type="ECO:0000256" key="14">
    <source>
        <dbReference type="ARBA" id="ARBA00068222"/>
    </source>
</evidence>
<dbReference type="Pfam" id="PF00067">
    <property type="entry name" value="p450"/>
    <property type="match status" value="1"/>
</dbReference>
<dbReference type="InterPro" id="IPR001128">
    <property type="entry name" value="Cyt_P450"/>
</dbReference>
<sequence length="515" mass="57443">MLSPSKLSNLSTVSLFLIACVSLLAFYLIPAFISYRRLRAFPGPTSTFFSYIWIIRALRSGKMSTHFTALNDTYGSTVRMGPNELLTTDPALIKRTSAARAKYTRSSWYKLNRLDPYDDAMLTTLDTKKHDDIKARTAPGYAGKDGNAEEIIDKFLGTVVRVLRERYATGGVEETRGDMKMLDLARMAQYFTLDSIGEIAFGAKFELVEKEKDVFGHIAMLDEIAPFSVLVSGVPYLRAVLGADWVLKLIGPKEDDTQGIGRILPLARKLVAERFGPEAKHKDDMLGSFVRHGLTQRQCETEAIFQLVAGSDTTATAIRATLLYIITTPRVYNALQAEIDAAIRSGAISSPITNAEAAELPYLQGVIYEGLRLHPPFTGIPMKVVPPEGDTVDGKFIPGGTRIAPSIWATGRLKGVFGHDAELFRPERWLEVADQQRVDMKRIAELVFGYGRWGCAGKAIAFVELNKVFVELLRHFDFQLVYPYEPWKSVNYNLFLQHDMWVTVTSRPAAQNPVL</sequence>
<keyword evidence="5 16" id="KW-0349">Heme</keyword>
<dbReference type="InterPro" id="IPR050121">
    <property type="entry name" value="Cytochrome_P450_monoxygenase"/>
</dbReference>
<accession>A0AAN6WNC8</accession>
<dbReference type="Proteomes" id="UP001302126">
    <property type="component" value="Unassembled WGS sequence"/>
</dbReference>
<evidence type="ECO:0000256" key="6">
    <source>
        <dbReference type="ARBA" id="ARBA00022692"/>
    </source>
</evidence>
<keyword evidence="7 16" id="KW-0479">Metal-binding</keyword>
<protein>
    <recommendedName>
        <fullName evidence="14">Cytochrome P450 monooxygenase ABA1</fullName>
    </recommendedName>
    <alternativeName>
        <fullName evidence="15">Abscisic acid biosynthesis protein 1</fullName>
    </alternativeName>
    <alternativeName>
        <fullName evidence="13">Cytochrome P450 monooxygenase aba1</fullName>
    </alternativeName>
</protein>
<comment type="caution">
    <text evidence="18">The sequence shown here is derived from an EMBL/GenBank/DDBJ whole genome shotgun (WGS) entry which is preliminary data.</text>
</comment>
<feature type="binding site" description="axial binding residue" evidence="16">
    <location>
        <position position="455"/>
    </location>
    <ligand>
        <name>heme</name>
        <dbReference type="ChEBI" id="CHEBI:30413"/>
    </ligand>
    <ligandPart>
        <name>Fe</name>
        <dbReference type="ChEBI" id="CHEBI:18248"/>
    </ligandPart>
</feature>
<comment type="similarity">
    <text evidence="4">Belongs to the cytochrome P450 family.</text>
</comment>
<dbReference type="AlphaFoldDB" id="A0AAN6WNC8"/>
<dbReference type="PROSITE" id="PS51257">
    <property type="entry name" value="PROKAR_LIPOPROTEIN"/>
    <property type="match status" value="1"/>
</dbReference>
<comment type="pathway">
    <text evidence="3">Hormone biosynthesis.</text>
</comment>
<evidence type="ECO:0000256" key="4">
    <source>
        <dbReference type="ARBA" id="ARBA00010617"/>
    </source>
</evidence>
<keyword evidence="6 17" id="KW-0812">Transmembrane</keyword>
<organism evidence="18 19">
    <name type="scientific">Podospora australis</name>
    <dbReference type="NCBI Taxonomy" id="1536484"/>
    <lineage>
        <taxon>Eukaryota</taxon>
        <taxon>Fungi</taxon>
        <taxon>Dikarya</taxon>
        <taxon>Ascomycota</taxon>
        <taxon>Pezizomycotina</taxon>
        <taxon>Sordariomycetes</taxon>
        <taxon>Sordariomycetidae</taxon>
        <taxon>Sordariales</taxon>
        <taxon>Podosporaceae</taxon>
        <taxon>Podospora</taxon>
    </lineage>
</organism>
<keyword evidence="9" id="KW-0560">Oxidoreductase</keyword>
<reference evidence="18" key="2">
    <citation type="submission" date="2023-05" db="EMBL/GenBank/DDBJ databases">
        <authorList>
            <consortium name="Lawrence Berkeley National Laboratory"/>
            <person name="Steindorff A."/>
            <person name="Hensen N."/>
            <person name="Bonometti L."/>
            <person name="Westerberg I."/>
            <person name="Brannstrom I.O."/>
            <person name="Guillou S."/>
            <person name="Cros-Aarteil S."/>
            <person name="Calhoun S."/>
            <person name="Haridas S."/>
            <person name="Kuo A."/>
            <person name="Mondo S."/>
            <person name="Pangilinan J."/>
            <person name="Riley R."/>
            <person name="Labutti K."/>
            <person name="Andreopoulos B."/>
            <person name="Lipzen A."/>
            <person name="Chen C."/>
            <person name="Yanf M."/>
            <person name="Daum C."/>
            <person name="Ng V."/>
            <person name="Clum A."/>
            <person name="Ohm R."/>
            <person name="Martin F."/>
            <person name="Silar P."/>
            <person name="Natvig D."/>
            <person name="Lalanne C."/>
            <person name="Gautier V."/>
            <person name="Ament-Velasquez S.L."/>
            <person name="Kruys A."/>
            <person name="Hutchinson M.I."/>
            <person name="Powell A.J."/>
            <person name="Barry K."/>
            <person name="Miller A.N."/>
            <person name="Grigoriev I.V."/>
            <person name="Debuchy R."/>
            <person name="Gladieux P."/>
            <person name="Thoren M.H."/>
            <person name="Johannesson H."/>
        </authorList>
    </citation>
    <scope>NUCLEOTIDE SEQUENCE</scope>
    <source>
        <strain evidence="18">PSN309</strain>
    </source>
</reference>
<dbReference type="Gene3D" id="1.10.630.10">
    <property type="entry name" value="Cytochrome P450"/>
    <property type="match status" value="1"/>
</dbReference>
<dbReference type="PRINTS" id="PR00385">
    <property type="entry name" value="P450"/>
</dbReference>
<evidence type="ECO:0000256" key="12">
    <source>
        <dbReference type="ARBA" id="ARBA00023033"/>
    </source>
</evidence>
<evidence type="ECO:0000256" key="1">
    <source>
        <dbReference type="ARBA" id="ARBA00001971"/>
    </source>
</evidence>
<evidence type="ECO:0000256" key="8">
    <source>
        <dbReference type="ARBA" id="ARBA00022989"/>
    </source>
</evidence>
<dbReference type="SUPFAM" id="SSF48264">
    <property type="entry name" value="Cytochrome P450"/>
    <property type="match status" value="1"/>
</dbReference>
<dbReference type="PANTHER" id="PTHR24305">
    <property type="entry name" value="CYTOCHROME P450"/>
    <property type="match status" value="1"/>
</dbReference>
<evidence type="ECO:0000256" key="15">
    <source>
        <dbReference type="ARBA" id="ARBA00079990"/>
    </source>
</evidence>
<dbReference type="InterPro" id="IPR002401">
    <property type="entry name" value="Cyt_P450_E_grp-I"/>
</dbReference>
<keyword evidence="10 16" id="KW-0408">Iron</keyword>
<dbReference type="InterPro" id="IPR036396">
    <property type="entry name" value="Cyt_P450_sf"/>
</dbReference>
<dbReference type="GO" id="GO:0005506">
    <property type="term" value="F:iron ion binding"/>
    <property type="evidence" value="ECO:0007669"/>
    <property type="project" value="InterPro"/>
</dbReference>
<dbReference type="EMBL" id="MU864486">
    <property type="protein sequence ID" value="KAK4184486.1"/>
    <property type="molecule type" value="Genomic_DNA"/>
</dbReference>
<keyword evidence="17" id="KW-0472">Membrane</keyword>
<dbReference type="PANTHER" id="PTHR24305:SF77">
    <property type="entry name" value="CYTOCHROME P450 MONOOXYGENASE"/>
    <property type="match status" value="1"/>
</dbReference>
<evidence type="ECO:0000256" key="5">
    <source>
        <dbReference type="ARBA" id="ARBA00022617"/>
    </source>
</evidence>
<keyword evidence="11" id="KW-0843">Virulence</keyword>
<gene>
    <name evidence="18" type="ORF">QBC35DRAFT_505810</name>
</gene>